<sequence>MQVASVGGARYFLSFIDDFSRKSFVYFLKHKNEALPKFKDFIAMVERQTSKRVKCLRTDNGREYVNNMFAEFLMRKGIRHERTIPETPQQNGVAERMNRTLVEKARTMLIDANLSPDLWAEA</sequence>
<dbReference type="AlphaFoldDB" id="A0A0V0SUS8"/>
<evidence type="ECO:0000256" key="9">
    <source>
        <dbReference type="ARBA" id="ARBA00023172"/>
    </source>
</evidence>
<organism evidence="11 12">
    <name type="scientific">Trichinella murrelli</name>
    <dbReference type="NCBI Taxonomy" id="144512"/>
    <lineage>
        <taxon>Eukaryota</taxon>
        <taxon>Metazoa</taxon>
        <taxon>Ecdysozoa</taxon>
        <taxon>Nematoda</taxon>
        <taxon>Enoplea</taxon>
        <taxon>Dorylaimia</taxon>
        <taxon>Trichinellida</taxon>
        <taxon>Trichinellidae</taxon>
        <taxon>Trichinella</taxon>
    </lineage>
</organism>
<keyword evidence="8" id="KW-0808">Transferase</keyword>
<keyword evidence="8" id="KW-0239">DNA-directed DNA polymerase</keyword>
<evidence type="ECO:0000256" key="1">
    <source>
        <dbReference type="ARBA" id="ARBA00022722"/>
    </source>
</evidence>
<comment type="caution">
    <text evidence="11">The sequence shown here is derived from an EMBL/GenBank/DDBJ whole genome shotgun (WGS) entry which is preliminary data.</text>
</comment>
<dbReference type="InterPro" id="IPR012337">
    <property type="entry name" value="RNaseH-like_sf"/>
</dbReference>
<evidence type="ECO:0000256" key="8">
    <source>
        <dbReference type="ARBA" id="ARBA00022932"/>
    </source>
</evidence>
<evidence type="ECO:0000256" key="6">
    <source>
        <dbReference type="ARBA" id="ARBA00022908"/>
    </source>
</evidence>
<dbReference type="GO" id="GO:0004519">
    <property type="term" value="F:endonuclease activity"/>
    <property type="evidence" value="ECO:0007669"/>
    <property type="project" value="UniProtKB-KW"/>
</dbReference>
<keyword evidence="2" id="KW-0479">Metal-binding</keyword>
<keyword evidence="8" id="KW-0548">Nucleotidyltransferase</keyword>
<keyword evidence="3" id="KW-0255">Endonuclease</keyword>
<evidence type="ECO:0000313" key="12">
    <source>
        <dbReference type="Proteomes" id="UP000055048"/>
    </source>
</evidence>
<evidence type="ECO:0000313" key="11">
    <source>
        <dbReference type="EMBL" id="KRX30474.1"/>
    </source>
</evidence>
<name>A0A0V0SUS8_9BILA</name>
<dbReference type="STRING" id="144512.A0A0V0SUS8"/>
<dbReference type="PROSITE" id="PS50994">
    <property type="entry name" value="INTEGRASE"/>
    <property type="match status" value="1"/>
</dbReference>
<dbReference type="InterPro" id="IPR036397">
    <property type="entry name" value="RNaseH_sf"/>
</dbReference>
<keyword evidence="4" id="KW-0378">Hydrolase</keyword>
<dbReference type="InterPro" id="IPR001584">
    <property type="entry name" value="Integrase_cat-core"/>
</dbReference>
<dbReference type="GO" id="GO:0015074">
    <property type="term" value="P:DNA integration"/>
    <property type="evidence" value="ECO:0007669"/>
    <property type="project" value="UniProtKB-KW"/>
</dbReference>
<gene>
    <name evidence="11" type="ORF">T05_12045</name>
</gene>
<accession>A0A0V0SUS8</accession>
<dbReference type="EMBL" id="JYDJ01002437">
    <property type="protein sequence ID" value="KRX30474.1"/>
    <property type="molecule type" value="Genomic_DNA"/>
</dbReference>
<protein>
    <submittedName>
        <fullName evidence="11">Retrovirus-related Pol polyprotein from transposon TNT 1-94</fullName>
    </submittedName>
</protein>
<dbReference type="GO" id="GO:0016787">
    <property type="term" value="F:hydrolase activity"/>
    <property type="evidence" value="ECO:0007669"/>
    <property type="project" value="UniProtKB-KW"/>
</dbReference>
<dbReference type="Pfam" id="PF00665">
    <property type="entry name" value="rve"/>
    <property type="match status" value="1"/>
</dbReference>
<dbReference type="GO" id="GO:0003964">
    <property type="term" value="F:RNA-directed DNA polymerase activity"/>
    <property type="evidence" value="ECO:0007669"/>
    <property type="project" value="UniProtKB-KW"/>
</dbReference>
<evidence type="ECO:0000256" key="2">
    <source>
        <dbReference type="ARBA" id="ARBA00022723"/>
    </source>
</evidence>
<dbReference type="GO" id="GO:0006310">
    <property type="term" value="P:DNA recombination"/>
    <property type="evidence" value="ECO:0007669"/>
    <property type="project" value="UniProtKB-KW"/>
</dbReference>
<dbReference type="OrthoDB" id="430476at2759"/>
<keyword evidence="7" id="KW-0695">RNA-directed DNA polymerase</keyword>
<keyword evidence="1" id="KW-0540">Nuclease</keyword>
<evidence type="ECO:0000259" key="10">
    <source>
        <dbReference type="PROSITE" id="PS50994"/>
    </source>
</evidence>
<keyword evidence="9" id="KW-0233">DNA recombination</keyword>
<keyword evidence="6" id="KW-0229">DNA integration</keyword>
<evidence type="ECO:0000256" key="5">
    <source>
        <dbReference type="ARBA" id="ARBA00022842"/>
    </source>
</evidence>
<dbReference type="Gene3D" id="3.30.420.10">
    <property type="entry name" value="Ribonuclease H-like superfamily/Ribonuclease H"/>
    <property type="match status" value="1"/>
</dbReference>
<evidence type="ECO:0000256" key="7">
    <source>
        <dbReference type="ARBA" id="ARBA00022918"/>
    </source>
</evidence>
<dbReference type="GO" id="GO:0003887">
    <property type="term" value="F:DNA-directed DNA polymerase activity"/>
    <property type="evidence" value="ECO:0007669"/>
    <property type="project" value="UniProtKB-KW"/>
</dbReference>
<proteinExistence type="predicted"/>
<dbReference type="PANTHER" id="PTHR42648:SF11">
    <property type="entry name" value="TRANSPOSON TY4-P GAG-POL POLYPROTEIN"/>
    <property type="match status" value="1"/>
</dbReference>
<keyword evidence="12" id="KW-1185">Reference proteome</keyword>
<evidence type="ECO:0000256" key="4">
    <source>
        <dbReference type="ARBA" id="ARBA00022801"/>
    </source>
</evidence>
<dbReference type="PANTHER" id="PTHR42648">
    <property type="entry name" value="TRANSPOSASE, PUTATIVE-RELATED"/>
    <property type="match status" value="1"/>
</dbReference>
<feature type="non-terminal residue" evidence="11">
    <location>
        <position position="122"/>
    </location>
</feature>
<dbReference type="InterPro" id="IPR039537">
    <property type="entry name" value="Retrotran_Ty1/copia-like"/>
</dbReference>
<dbReference type="Proteomes" id="UP000055048">
    <property type="component" value="Unassembled WGS sequence"/>
</dbReference>
<keyword evidence="5" id="KW-0460">Magnesium</keyword>
<dbReference type="SUPFAM" id="SSF53098">
    <property type="entry name" value="Ribonuclease H-like"/>
    <property type="match status" value="1"/>
</dbReference>
<reference evidence="11 12" key="1">
    <citation type="submission" date="2015-01" db="EMBL/GenBank/DDBJ databases">
        <title>Evolution of Trichinella species and genotypes.</title>
        <authorList>
            <person name="Korhonen P.K."/>
            <person name="Edoardo P."/>
            <person name="Giuseppe L.R."/>
            <person name="Gasser R.B."/>
        </authorList>
    </citation>
    <scope>NUCLEOTIDE SEQUENCE [LARGE SCALE GENOMIC DNA]</scope>
    <source>
        <strain evidence="11">ISS417</strain>
    </source>
</reference>
<dbReference type="GO" id="GO:0046872">
    <property type="term" value="F:metal ion binding"/>
    <property type="evidence" value="ECO:0007669"/>
    <property type="project" value="UniProtKB-KW"/>
</dbReference>
<dbReference type="GO" id="GO:0003676">
    <property type="term" value="F:nucleic acid binding"/>
    <property type="evidence" value="ECO:0007669"/>
    <property type="project" value="InterPro"/>
</dbReference>
<evidence type="ECO:0000256" key="3">
    <source>
        <dbReference type="ARBA" id="ARBA00022759"/>
    </source>
</evidence>
<feature type="domain" description="Integrase catalytic" evidence="10">
    <location>
        <begin position="1"/>
        <end position="122"/>
    </location>
</feature>